<feature type="non-terminal residue" evidence="2">
    <location>
        <position position="138"/>
    </location>
</feature>
<reference evidence="2" key="1">
    <citation type="submission" date="2018-05" db="EMBL/GenBank/DDBJ databases">
        <authorList>
            <person name="Lanie J.A."/>
            <person name="Ng W.-L."/>
            <person name="Kazmierczak K.M."/>
            <person name="Andrzejewski T.M."/>
            <person name="Davidsen T.M."/>
            <person name="Wayne K.J."/>
            <person name="Tettelin H."/>
            <person name="Glass J.I."/>
            <person name="Rusch D."/>
            <person name="Podicherti R."/>
            <person name="Tsui H.-C.T."/>
            <person name="Winkler M.E."/>
        </authorList>
    </citation>
    <scope>NUCLEOTIDE SEQUENCE</scope>
</reference>
<sequence>MKNATLLLVAVFFSTIYGQQVKYDPETGEPLTEEPHVQYDPNTGEPIQSEKQVQYDPGTGIVTGSADTLVTTTGKIILGKYLGQKNNKVLFQRGDSIMESEIPFSSVKEIRTADGRLLMDTPKQKTFNLKSGDQVTGT</sequence>
<dbReference type="AlphaFoldDB" id="A0A382RQY5"/>
<organism evidence="2">
    <name type="scientific">marine metagenome</name>
    <dbReference type="NCBI Taxonomy" id="408172"/>
    <lineage>
        <taxon>unclassified sequences</taxon>
        <taxon>metagenomes</taxon>
        <taxon>ecological metagenomes</taxon>
    </lineage>
</organism>
<protein>
    <submittedName>
        <fullName evidence="2">Uncharacterized protein</fullName>
    </submittedName>
</protein>
<accession>A0A382RQY5</accession>
<gene>
    <name evidence="2" type="ORF">METZ01_LOCUS352321</name>
</gene>
<evidence type="ECO:0000313" key="2">
    <source>
        <dbReference type="EMBL" id="SVC99467.1"/>
    </source>
</evidence>
<dbReference type="EMBL" id="UINC01123174">
    <property type="protein sequence ID" value="SVC99467.1"/>
    <property type="molecule type" value="Genomic_DNA"/>
</dbReference>
<feature type="region of interest" description="Disordered" evidence="1">
    <location>
        <begin position="25"/>
        <end position="45"/>
    </location>
</feature>
<proteinExistence type="predicted"/>
<name>A0A382RQY5_9ZZZZ</name>
<evidence type="ECO:0000256" key="1">
    <source>
        <dbReference type="SAM" id="MobiDB-lite"/>
    </source>
</evidence>